<organism evidence="2 3">
    <name type="scientific">Clunio marinus</name>
    <dbReference type="NCBI Taxonomy" id="568069"/>
    <lineage>
        <taxon>Eukaryota</taxon>
        <taxon>Metazoa</taxon>
        <taxon>Ecdysozoa</taxon>
        <taxon>Arthropoda</taxon>
        <taxon>Hexapoda</taxon>
        <taxon>Insecta</taxon>
        <taxon>Pterygota</taxon>
        <taxon>Neoptera</taxon>
        <taxon>Endopterygota</taxon>
        <taxon>Diptera</taxon>
        <taxon>Nematocera</taxon>
        <taxon>Chironomoidea</taxon>
        <taxon>Chironomidae</taxon>
        <taxon>Clunio</taxon>
    </lineage>
</organism>
<feature type="region of interest" description="Disordered" evidence="1">
    <location>
        <begin position="41"/>
        <end position="78"/>
    </location>
</feature>
<reference evidence="2 3" key="1">
    <citation type="submission" date="2015-04" db="EMBL/GenBank/DDBJ databases">
        <authorList>
            <person name="Syromyatnikov M.Y."/>
            <person name="Popov V.N."/>
        </authorList>
    </citation>
    <scope>NUCLEOTIDE SEQUENCE [LARGE SCALE GENOMIC DNA]</scope>
</reference>
<name>A0A1J1J0C2_9DIPT</name>
<feature type="compositionally biased region" description="Polar residues" evidence="1">
    <location>
        <begin position="69"/>
        <end position="78"/>
    </location>
</feature>
<dbReference type="EMBL" id="CVRI01000065">
    <property type="protein sequence ID" value="CRL05847.1"/>
    <property type="molecule type" value="Genomic_DNA"/>
</dbReference>
<proteinExistence type="predicted"/>
<dbReference type="Proteomes" id="UP000183832">
    <property type="component" value="Unassembled WGS sequence"/>
</dbReference>
<keyword evidence="3" id="KW-1185">Reference proteome</keyword>
<protein>
    <submittedName>
        <fullName evidence="2">CLUMA_CG018873, isoform A</fullName>
    </submittedName>
</protein>
<dbReference type="AlphaFoldDB" id="A0A1J1J0C2"/>
<evidence type="ECO:0000256" key="1">
    <source>
        <dbReference type="SAM" id="MobiDB-lite"/>
    </source>
</evidence>
<accession>A0A1J1J0C2</accession>
<feature type="compositionally biased region" description="Basic and acidic residues" evidence="1">
    <location>
        <begin position="47"/>
        <end position="57"/>
    </location>
</feature>
<evidence type="ECO:0000313" key="2">
    <source>
        <dbReference type="EMBL" id="CRL05847.1"/>
    </source>
</evidence>
<gene>
    <name evidence="2" type="ORF">CLUMA_CG018873</name>
</gene>
<sequence>MGFITQRLANQAADNFALKCLHLKRVSFGFKIRTSCSITKNAPNGHTEVDKKIEKSPQTDSLALKQQKENSTWWKSFK</sequence>
<evidence type="ECO:0000313" key="3">
    <source>
        <dbReference type="Proteomes" id="UP000183832"/>
    </source>
</evidence>